<keyword evidence="2" id="KW-1185">Reference proteome</keyword>
<dbReference type="RefSeq" id="WP_143313564.1">
    <property type="nucleotide sequence ID" value="NZ_FUZZ01000001.1"/>
</dbReference>
<dbReference type="AlphaFoldDB" id="A0A1T5NRP3"/>
<proteinExistence type="predicted"/>
<dbReference type="EMBL" id="FUZZ01000001">
    <property type="protein sequence ID" value="SKD02739.1"/>
    <property type="molecule type" value="Genomic_DNA"/>
</dbReference>
<accession>A0A1T5NRP3</accession>
<organism evidence="1 2">
    <name type="scientific">Chitinophaga ginsengisegetis</name>
    <dbReference type="NCBI Taxonomy" id="393003"/>
    <lineage>
        <taxon>Bacteria</taxon>
        <taxon>Pseudomonadati</taxon>
        <taxon>Bacteroidota</taxon>
        <taxon>Chitinophagia</taxon>
        <taxon>Chitinophagales</taxon>
        <taxon>Chitinophagaceae</taxon>
        <taxon>Chitinophaga</taxon>
    </lineage>
</organism>
<name>A0A1T5NRP3_9BACT</name>
<dbReference type="Proteomes" id="UP000190166">
    <property type="component" value="Unassembled WGS sequence"/>
</dbReference>
<evidence type="ECO:0000313" key="2">
    <source>
        <dbReference type="Proteomes" id="UP000190166"/>
    </source>
</evidence>
<reference evidence="1 2" key="1">
    <citation type="submission" date="2017-02" db="EMBL/GenBank/DDBJ databases">
        <authorList>
            <person name="Peterson S.W."/>
        </authorList>
    </citation>
    <scope>NUCLEOTIDE SEQUENCE [LARGE SCALE GENOMIC DNA]</scope>
    <source>
        <strain evidence="1 2">DSM 18108</strain>
    </source>
</reference>
<dbReference type="STRING" id="393003.SAMN05660461_2626"/>
<sequence>MRNNPAGCVLITCKKYIETGKSIRWHSSGDLFLHSGKSVVINGKQKGIKFHKAAVSHNPEK</sequence>
<protein>
    <submittedName>
        <fullName evidence="1">Uncharacterized protein</fullName>
    </submittedName>
</protein>
<gene>
    <name evidence="1" type="ORF">SAMN05660461_2626</name>
</gene>
<evidence type="ECO:0000313" key="1">
    <source>
        <dbReference type="EMBL" id="SKD02739.1"/>
    </source>
</evidence>